<dbReference type="AlphaFoldDB" id="A0AAV0VDF7"/>
<keyword evidence="3" id="KW-1185">Reference proteome</keyword>
<proteinExistence type="predicted"/>
<dbReference type="CDD" id="cd00821">
    <property type="entry name" value="PH"/>
    <property type="match status" value="1"/>
</dbReference>
<organism evidence="2 3">
    <name type="scientific">Peronospora destructor</name>
    <dbReference type="NCBI Taxonomy" id="86335"/>
    <lineage>
        <taxon>Eukaryota</taxon>
        <taxon>Sar</taxon>
        <taxon>Stramenopiles</taxon>
        <taxon>Oomycota</taxon>
        <taxon>Peronosporomycetes</taxon>
        <taxon>Peronosporales</taxon>
        <taxon>Peronosporaceae</taxon>
        <taxon>Peronospora</taxon>
    </lineage>
</organism>
<dbReference type="Proteomes" id="UP001162029">
    <property type="component" value="Unassembled WGS sequence"/>
</dbReference>
<comment type="caution">
    <text evidence="2">The sequence shown here is derived from an EMBL/GenBank/DDBJ whole genome shotgun (WGS) entry which is preliminary data.</text>
</comment>
<evidence type="ECO:0000259" key="1">
    <source>
        <dbReference type="PROSITE" id="PS50003"/>
    </source>
</evidence>
<sequence length="863" mass="95359">MASTLHETTLVPLCTCSPGSHGRGLYVHNEGIDILQGPKLLTRKVALVGILYVPENAQDGGSTADSDRGLFVSPNVALSVAERDTSLLLLVLRGVSLVDEPFWGSLLFVLSSHVVVAKAGAITSTSFQTALPFLADFAQVQMSEMINDVEKNATLLKELAPRVTWGAVDLKLKDMNGCNSPSTYFEQQLAAGSTNVQLLISDILSVRDCVVLKSNSFQGPGNAHTSPKLLTHVADRLACKSFFGRYMNGALLARLCKLLAHAIAAPDGTPVVLQRVVTDVFAAHWQELVQQGFKVYCDVLHARLAVYERAPITAEYLVDVTERKLKADQSNNQHVAVVDAGQGNYSVFDEFGNLKKQQVSEDNGGEGGSMVISTPLNTGLFGFLKNSAGRALSKQLSRFPTNRWSTSIRGGGQTTALGDSVRLGGIREDVEAVEAELLEEAIAAPTPEQMLARSTASIVRYSVSTKYLNIPSETMPVNTVVLDAVYADGLDEVKVLLKPFLVDLRGPSPSSPELACSLDFHVGKKNLWAKLARVRRRFDRANEVSSAIFCGELLRYLHSVVLRKNETDTEAQQQQQLRGRAVSSVMLADEKSGNDPVALTRVPLELLTYKNNLEAMVSQYNFVARGPQAATVLAGFLHGPVRKQLQYLTQQEYGRFSAACKEKDQRIKESKGLLHNKERQMHHITNANAEWSRQEREAIAEIEHTHSEQLSLLQNAIRSTEAQIKSALAEQQALYQSTMLATRHTIDTVDKVADKGRVVSGYLERYEKGRVFSMRWRQYFYVLKHDTLECYKSKSEYEERGPAFEQSVSISGYSVVRSRTDELKIKLVPPEAGHRMLRFRAPASVGRETWMKRFTEATQLASR</sequence>
<dbReference type="InterPro" id="IPR011993">
    <property type="entry name" value="PH-like_dom_sf"/>
</dbReference>
<evidence type="ECO:0000313" key="2">
    <source>
        <dbReference type="EMBL" id="CAI5747209.1"/>
    </source>
</evidence>
<gene>
    <name evidence="2" type="ORF">PDE001_LOCUS12132</name>
</gene>
<dbReference type="SUPFAM" id="SSF50729">
    <property type="entry name" value="PH domain-like"/>
    <property type="match status" value="1"/>
</dbReference>
<accession>A0AAV0VDF7</accession>
<dbReference type="Gene3D" id="2.30.29.30">
    <property type="entry name" value="Pleckstrin-homology domain (PH domain)/Phosphotyrosine-binding domain (PTB)"/>
    <property type="match status" value="1"/>
</dbReference>
<name>A0AAV0VDF7_9STRA</name>
<dbReference type="InterPro" id="IPR001849">
    <property type="entry name" value="PH_domain"/>
</dbReference>
<dbReference type="PROSITE" id="PS50003">
    <property type="entry name" value="PH_DOMAIN"/>
    <property type="match status" value="1"/>
</dbReference>
<dbReference type="SMART" id="SM00233">
    <property type="entry name" value="PH"/>
    <property type="match status" value="1"/>
</dbReference>
<dbReference type="EMBL" id="CANTFM010002683">
    <property type="protein sequence ID" value="CAI5747209.1"/>
    <property type="molecule type" value="Genomic_DNA"/>
</dbReference>
<dbReference type="Pfam" id="PF00169">
    <property type="entry name" value="PH"/>
    <property type="match status" value="1"/>
</dbReference>
<reference evidence="2" key="1">
    <citation type="submission" date="2022-12" db="EMBL/GenBank/DDBJ databases">
        <authorList>
            <person name="Webb A."/>
        </authorList>
    </citation>
    <scope>NUCLEOTIDE SEQUENCE</scope>
    <source>
        <strain evidence="2">Pd1</strain>
    </source>
</reference>
<feature type="domain" description="PH" evidence="1">
    <location>
        <begin position="756"/>
        <end position="859"/>
    </location>
</feature>
<protein>
    <recommendedName>
        <fullName evidence="1">PH domain-containing protein</fullName>
    </recommendedName>
</protein>
<evidence type="ECO:0000313" key="3">
    <source>
        <dbReference type="Proteomes" id="UP001162029"/>
    </source>
</evidence>